<organism evidence="2 3">
    <name type="scientific">Platanthera guangdongensis</name>
    <dbReference type="NCBI Taxonomy" id="2320717"/>
    <lineage>
        <taxon>Eukaryota</taxon>
        <taxon>Viridiplantae</taxon>
        <taxon>Streptophyta</taxon>
        <taxon>Embryophyta</taxon>
        <taxon>Tracheophyta</taxon>
        <taxon>Spermatophyta</taxon>
        <taxon>Magnoliopsida</taxon>
        <taxon>Liliopsida</taxon>
        <taxon>Asparagales</taxon>
        <taxon>Orchidaceae</taxon>
        <taxon>Orchidoideae</taxon>
        <taxon>Orchideae</taxon>
        <taxon>Orchidinae</taxon>
        <taxon>Platanthera</taxon>
    </lineage>
</organism>
<reference evidence="2 3" key="1">
    <citation type="journal article" date="2022" name="Nat. Plants">
        <title>Genomes of leafy and leafless Platanthera orchids illuminate the evolution of mycoheterotrophy.</title>
        <authorList>
            <person name="Li M.H."/>
            <person name="Liu K.W."/>
            <person name="Li Z."/>
            <person name="Lu H.C."/>
            <person name="Ye Q.L."/>
            <person name="Zhang D."/>
            <person name="Wang J.Y."/>
            <person name="Li Y.F."/>
            <person name="Zhong Z.M."/>
            <person name="Liu X."/>
            <person name="Yu X."/>
            <person name="Liu D.K."/>
            <person name="Tu X.D."/>
            <person name="Liu B."/>
            <person name="Hao Y."/>
            <person name="Liao X.Y."/>
            <person name="Jiang Y.T."/>
            <person name="Sun W.H."/>
            <person name="Chen J."/>
            <person name="Chen Y.Q."/>
            <person name="Ai Y."/>
            <person name="Zhai J.W."/>
            <person name="Wu S.S."/>
            <person name="Zhou Z."/>
            <person name="Hsiao Y.Y."/>
            <person name="Wu W.L."/>
            <person name="Chen Y.Y."/>
            <person name="Lin Y.F."/>
            <person name="Hsu J.L."/>
            <person name="Li C.Y."/>
            <person name="Wang Z.W."/>
            <person name="Zhao X."/>
            <person name="Zhong W.Y."/>
            <person name="Ma X.K."/>
            <person name="Ma L."/>
            <person name="Huang J."/>
            <person name="Chen G.Z."/>
            <person name="Huang M.Z."/>
            <person name="Huang L."/>
            <person name="Peng D.H."/>
            <person name="Luo Y.B."/>
            <person name="Zou S.Q."/>
            <person name="Chen S.P."/>
            <person name="Lan S."/>
            <person name="Tsai W.C."/>
            <person name="Van de Peer Y."/>
            <person name="Liu Z.J."/>
        </authorList>
    </citation>
    <scope>NUCLEOTIDE SEQUENCE [LARGE SCALE GENOMIC DNA]</scope>
    <source>
        <strain evidence="2">Lor288</strain>
    </source>
</reference>
<feature type="region of interest" description="Disordered" evidence="1">
    <location>
        <begin position="1"/>
        <end position="58"/>
    </location>
</feature>
<accession>A0ABR2N502</accession>
<dbReference type="Proteomes" id="UP001412067">
    <property type="component" value="Unassembled WGS sequence"/>
</dbReference>
<dbReference type="PANTHER" id="PTHR33879">
    <property type="entry name" value="17.6 KDA CLASS II HEAT SHOCK PROTEIN-RELATED"/>
    <property type="match status" value="1"/>
</dbReference>
<feature type="compositionally biased region" description="Low complexity" evidence="1">
    <location>
        <begin position="21"/>
        <end position="39"/>
    </location>
</feature>
<dbReference type="PANTHER" id="PTHR33879:SF3">
    <property type="entry name" value="17.6 KDA CLASS II HEAT SHOCK PROTEIN-RELATED"/>
    <property type="match status" value="1"/>
</dbReference>
<dbReference type="EMBL" id="JBBWWR010000001">
    <property type="protein sequence ID" value="KAK8971191.1"/>
    <property type="molecule type" value="Genomic_DNA"/>
</dbReference>
<evidence type="ECO:0000313" key="3">
    <source>
        <dbReference type="Proteomes" id="UP001412067"/>
    </source>
</evidence>
<protein>
    <submittedName>
        <fullName evidence="2">Uncharacterized protein</fullName>
    </submittedName>
</protein>
<comment type="caution">
    <text evidence="2">The sequence shown here is derived from an EMBL/GenBank/DDBJ whole genome shotgun (WGS) entry which is preliminary data.</text>
</comment>
<gene>
    <name evidence="2" type="ORF">KSP40_PGU021714</name>
</gene>
<evidence type="ECO:0000313" key="2">
    <source>
        <dbReference type="EMBL" id="KAK8971191.1"/>
    </source>
</evidence>
<evidence type="ECO:0000256" key="1">
    <source>
        <dbReference type="SAM" id="MobiDB-lite"/>
    </source>
</evidence>
<sequence>MDLPPEPDTGIVLPDADRTPLSRSSSPSPPLASSARTSSCEPRRPHRDSPPPIPPSPIAEEKEIRGMIERKKPPLIHFPGIKKRRWAPYSAGGYWSSPSSLSPSSPSDVELKLLQQQQGPILLKEILGRQKKLRRLPHIFSKVLELPCHADADVSVAEDAGCFRFVAVVAGWSRGVCARAIQIYPGVMKVVIRDSDVAMMPDPTTICPLTTSSSIDGGSGCHQRPDRCGHHGIFRWRTQRYCSEVCGS</sequence>
<keyword evidence="3" id="KW-1185">Reference proteome</keyword>
<name>A0ABR2N502_9ASPA</name>
<proteinExistence type="predicted"/>